<dbReference type="GO" id="GO:0015031">
    <property type="term" value="P:protein transport"/>
    <property type="evidence" value="ECO:0007669"/>
    <property type="project" value="InterPro"/>
</dbReference>
<evidence type="ECO:0000256" key="7">
    <source>
        <dbReference type="SAM" id="MobiDB-lite"/>
    </source>
</evidence>
<dbReference type="AlphaFoldDB" id="K8F6G2"/>
<feature type="compositionally biased region" description="Gly residues" evidence="7">
    <location>
        <begin position="12"/>
        <end position="28"/>
    </location>
</feature>
<keyword evidence="6" id="KW-1003">Cell membrane</keyword>
<dbReference type="GO" id="GO:0055038">
    <property type="term" value="C:recycling endosome membrane"/>
    <property type="evidence" value="ECO:0007669"/>
    <property type="project" value="TreeGrafter"/>
</dbReference>
<comment type="similarity">
    <text evidence="2 6">Belongs to the SCAMP family.</text>
</comment>
<gene>
    <name evidence="8" type="ORF">Bathy06g03290</name>
</gene>
<dbReference type="PANTHER" id="PTHR10687">
    <property type="entry name" value="SECRETORY CARRIER-ASSOCIATED MEMBRANE PROTEIN SCAMP"/>
    <property type="match status" value="1"/>
</dbReference>
<evidence type="ECO:0000256" key="5">
    <source>
        <dbReference type="ARBA" id="ARBA00023136"/>
    </source>
</evidence>
<accession>K8F6G2</accession>
<feature type="compositionally biased region" description="Polar residues" evidence="7">
    <location>
        <begin position="1"/>
        <end position="11"/>
    </location>
</feature>
<dbReference type="RefSeq" id="XP_007512568.1">
    <property type="nucleotide sequence ID" value="XM_007512506.1"/>
</dbReference>
<keyword evidence="5 6" id="KW-0472">Membrane</keyword>
<dbReference type="PANTHER" id="PTHR10687:SF2">
    <property type="entry name" value="SECRETORY CARRIER-ASSOCIATED MEMBRANE PROTEIN"/>
    <property type="match status" value="1"/>
</dbReference>
<keyword evidence="6" id="KW-0813">Transport</keyword>
<dbReference type="EMBL" id="FO082273">
    <property type="protein sequence ID" value="CCO17168.1"/>
    <property type="molecule type" value="Genomic_DNA"/>
</dbReference>
<protein>
    <recommendedName>
        <fullName evidence="6">Secretory carrier-associated membrane protein</fullName>
        <shortName evidence="6">Secretory carrier membrane protein</shortName>
    </recommendedName>
</protein>
<keyword evidence="3 6" id="KW-0812">Transmembrane</keyword>
<dbReference type="STRING" id="41875.K8F6G2"/>
<dbReference type="eggNOG" id="KOG3088">
    <property type="taxonomic scope" value="Eukaryota"/>
</dbReference>
<organism evidence="8 9">
    <name type="scientific">Bathycoccus prasinos</name>
    <dbReference type="NCBI Taxonomy" id="41875"/>
    <lineage>
        <taxon>Eukaryota</taxon>
        <taxon>Viridiplantae</taxon>
        <taxon>Chlorophyta</taxon>
        <taxon>Mamiellophyceae</taxon>
        <taxon>Mamiellales</taxon>
        <taxon>Bathycoccaceae</taxon>
        <taxon>Bathycoccus</taxon>
    </lineage>
</organism>
<dbReference type="GeneID" id="19015309"/>
<dbReference type="OrthoDB" id="242866at2759"/>
<dbReference type="Proteomes" id="UP000198341">
    <property type="component" value="Chromosome 6"/>
</dbReference>
<feature type="region of interest" description="Disordered" evidence="7">
    <location>
        <begin position="1"/>
        <end position="140"/>
    </location>
</feature>
<proteinExistence type="inferred from homology"/>
<feature type="transmembrane region" description="Helical" evidence="6">
    <location>
        <begin position="305"/>
        <end position="327"/>
    </location>
</feature>
<dbReference type="GO" id="GO:0005886">
    <property type="term" value="C:plasma membrane"/>
    <property type="evidence" value="ECO:0007669"/>
    <property type="project" value="UniProtKB-SubCell"/>
</dbReference>
<dbReference type="GO" id="GO:0032588">
    <property type="term" value="C:trans-Golgi network membrane"/>
    <property type="evidence" value="ECO:0007669"/>
    <property type="project" value="TreeGrafter"/>
</dbReference>
<reference evidence="8 9" key="1">
    <citation type="submission" date="2011-10" db="EMBL/GenBank/DDBJ databases">
        <authorList>
            <person name="Genoscope - CEA"/>
        </authorList>
    </citation>
    <scope>NUCLEOTIDE SEQUENCE [LARGE SCALE GENOMIC DNA]</scope>
    <source>
        <strain evidence="8 9">RCC 1105</strain>
    </source>
</reference>
<keyword evidence="4 6" id="KW-1133">Transmembrane helix</keyword>
<evidence type="ECO:0000256" key="4">
    <source>
        <dbReference type="ARBA" id="ARBA00022989"/>
    </source>
</evidence>
<keyword evidence="9" id="KW-1185">Reference proteome</keyword>
<feature type="transmembrane region" description="Helical" evidence="6">
    <location>
        <begin position="237"/>
        <end position="259"/>
    </location>
</feature>
<dbReference type="Pfam" id="PF04144">
    <property type="entry name" value="SCAMP"/>
    <property type="match status" value="1"/>
</dbReference>
<evidence type="ECO:0000313" key="8">
    <source>
        <dbReference type="EMBL" id="CCO17168.1"/>
    </source>
</evidence>
<dbReference type="GO" id="GO:0030658">
    <property type="term" value="C:transport vesicle membrane"/>
    <property type="evidence" value="ECO:0007669"/>
    <property type="project" value="UniProtKB-SubCell"/>
</dbReference>
<evidence type="ECO:0000256" key="2">
    <source>
        <dbReference type="ARBA" id="ARBA00010482"/>
    </source>
</evidence>
<keyword evidence="6" id="KW-0968">Cytoplasmic vesicle</keyword>
<sequence>MSNNGNPFQQTGDGGGGAWGGSNAGGGSLQETTTTTTVHIDDDDEDSTEFSNPFAPPPSGGGGGGGSSSTAPSPPAVKSSYKNSKKAATDVYEAPTGAVARDSGMDTFGAYGGAYDNAATTNPQQQQQQQQQQEKRGGGGLFGGGFGFGAFGSSSGGGVGGGGDKSLAQQRKELEKREGDIARRERELAAREAAMRANGGSGGQQVNNWPFKFWAIAYHNIDAEIPSQHQRAVRMCYYSYLCLVLALFMNLCAVTGAFFVDGRVVSWLVAIIYFLAGVPGAYFIWYRRLYMAAKNDSGLKFGWFFLMYLGHLAFMVYACISPPGGAGDQWSLAGMMVIKSALNKDKVLGAFYAVAFCLFALDAVLSVVSMRLVWTSFRAGGHNASTVGAQMGAQAASGAAGRSALRSVV</sequence>
<evidence type="ECO:0000256" key="3">
    <source>
        <dbReference type="ARBA" id="ARBA00022692"/>
    </source>
</evidence>
<evidence type="ECO:0000313" key="9">
    <source>
        <dbReference type="Proteomes" id="UP000198341"/>
    </source>
</evidence>
<feature type="transmembrane region" description="Helical" evidence="6">
    <location>
        <begin position="347"/>
        <end position="368"/>
    </location>
</feature>
<feature type="transmembrane region" description="Helical" evidence="6">
    <location>
        <begin position="265"/>
        <end position="285"/>
    </location>
</feature>
<comment type="function">
    <text evidence="1 6">Probably involved in membrane trafficking.</text>
</comment>
<dbReference type="KEGG" id="bpg:Bathy06g03290"/>
<evidence type="ECO:0000256" key="6">
    <source>
        <dbReference type="RuleBase" id="RU363122"/>
    </source>
</evidence>
<dbReference type="InterPro" id="IPR007273">
    <property type="entry name" value="SCAMP"/>
</dbReference>
<evidence type="ECO:0000256" key="1">
    <source>
        <dbReference type="ARBA" id="ARBA00004003"/>
    </source>
</evidence>
<feature type="compositionally biased region" description="Low complexity" evidence="7">
    <location>
        <begin position="68"/>
        <end position="80"/>
    </location>
</feature>
<name>K8F6G2_9CHLO</name>
<comment type="subcellular location">
    <subcellularLocation>
        <location evidence="6">Cell membrane</location>
        <topology evidence="6">Multi-pass membrane protein</topology>
    </subcellularLocation>
    <subcellularLocation>
        <location evidence="6">Cytoplasmic vesicle</location>
        <location evidence="6">Secretory vesicle membrane</location>
        <topology evidence="6">Multi-pass membrane protein</topology>
    </subcellularLocation>
</comment>